<feature type="transmembrane region" description="Helical" evidence="1">
    <location>
        <begin position="1351"/>
        <end position="1369"/>
    </location>
</feature>
<feature type="transmembrane region" description="Helical" evidence="1">
    <location>
        <begin position="952"/>
        <end position="969"/>
    </location>
</feature>
<feature type="transmembrane region" description="Helical" evidence="1">
    <location>
        <begin position="1948"/>
        <end position="1968"/>
    </location>
</feature>
<evidence type="ECO:0000313" key="3">
    <source>
        <dbReference type="Proteomes" id="UP000318384"/>
    </source>
</evidence>
<feature type="transmembrane region" description="Helical" evidence="1">
    <location>
        <begin position="923"/>
        <end position="940"/>
    </location>
</feature>
<dbReference type="Proteomes" id="UP000318384">
    <property type="component" value="Chromosome"/>
</dbReference>
<keyword evidence="1" id="KW-1133">Transmembrane helix</keyword>
<feature type="transmembrane region" description="Helical" evidence="1">
    <location>
        <begin position="482"/>
        <end position="502"/>
    </location>
</feature>
<feature type="transmembrane region" description="Helical" evidence="1">
    <location>
        <begin position="6"/>
        <end position="35"/>
    </location>
</feature>
<keyword evidence="1" id="KW-0472">Membrane</keyword>
<feature type="transmembrane region" description="Helical" evidence="1">
    <location>
        <begin position="522"/>
        <end position="543"/>
    </location>
</feature>
<evidence type="ECO:0000256" key="1">
    <source>
        <dbReference type="SAM" id="Phobius"/>
    </source>
</evidence>
<feature type="transmembrane region" description="Helical" evidence="1">
    <location>
        <begin position="1973"/>
        <end position="1993"/>
    </location>
</feature>
<keyword evidence="3" id="KW-1185">Reference proteome</keyword>
<keyword evidence="1" id="KW-0812">Transmembrane</keyword>
<feature type="transmembrane region" description="Helical" evidence="1">
    <location>
        <begin position="1022"/>
        <end position="1042"/>
    </location>
</feature>
<evidence type="ECO:0000313" key="2">
    <source>
        <dbReference type="EMBL" id="QDU10466.1"/>
    </source>
</evidence>
<feature type="transmembrane region" description="Helical" evidence="1">
    <location>
        <begin position="981"/>
        <end position="1002"/>
    </location>
</feature>
<proteinExistence type="predicted"/>
<feature type="transmembrane region" description="Helical" evidence="1">
    <location>
        <begin position="581"/>
        <end position="599"/>
    </location>
</feature>
<accession>A0A517WYY3</accession>
<feature type="transmembrane region" description="Helical" evidence="1">
    <location>
        <begin position="1716"/>
        <end position="1739"/>
    </location>
</feature>
<feature type="transmembrane region" description="Helical" evidence="1">
    <location>
        <begin position="329"/>
        <end position="348"/>
    </location>
</feature>
<feature type="transmembrane region" description="Helical" evidence="1">
    <location>
        <begin position="1923"/>
        <end position="1942"/>
    </location>
</feature>
<feature type="transmembrane region" description="Helical" evidence="1">
    <location>
        <begin position="1684"/>
        <end position="1704"/>
    </location>
</feature>
<feature type="transmembrane region" description="Helical" evidence="1">
    <location>
        <begin position="1587"/>
        <end position="1604"/>
    </location>
</feature>
<feature type="transmembrane region" description="Helical" evidence="1">
    <location>
        <begin position="1091"/>
        <end position="1111"/>
    </location>
</feature>
<feature type="transmembrane region" description="Helical" evidence="1">
    <location>
        <begin position="1258"/>
        <end position="1281"/>
    </location>
</feature>
<gene>
    <name evidence="2" type="ORF">V202x_38760</name>
</gene>
<protein>
    <submittedName>
        <fullName evidence="2">Uncharacterized protein</fullName>
    </submittedName>
</protein>
<dbReference type="RefSeq" id="WP_145178143.1">
    <property type="nucleotide sequence ID" value="NZ_CP037422.1"/>
</dbReference>
<feature type="transmembrane region" description="Helical" evidence="1">
    <location>
        <begin position="714"/>
        <end position="732"/>
    </location>
</feature>
<feature type="transmembrane region" description="Helical" evidence="1">
    <location>
        <begin position="815"/>
        <end position="838"/>
    </location>
</feature>
<dbReference type="EMBL" id="CP037422">
    <property type="protein sequence ID" value="QDU10466.1"/>
    <property type="molecule type" value="Genomic_DNA"/>
</dbReference>
<feature type="transmembrane region" description="Helical" evidence="1">
    <location>
        <begin position="686"/>
        <end position="708"/>
    </location>
</feature>
<feature type="transmembrane region" description="Helical" evidence="1">
    <location>
        <begin position="1165"/>
        <end position="1183"/>
    </location>
</feature>
<sequence length="2039" mass="228308">MDIEVIFGILVGLAIITVMGHGLWLLVSFLFSLLFRDESPELASPQENHKKKEEDRLITQRFIRRLYYEGKIPEQEFLKLIKFTEEAPGSLSIKEAIKPEKLIQQVQPFQKPKYKETTSASEIADFLDDDDFLEEPTIQKSPVSSVASNSSKATMLSEFDEAPKEKTPFGAILNAFMEDKNIRWGELISGLLIVGSAIGLVVSLWSTLKNQIPYFPALLFLLATAAIHGSGIYTFKRWKLESTSRGLLLITVLLVPLNFLAAIRLSDHRPITDPLFILALSIGFAAFGWMVYSASRILVSFGRWQLLTTVLGSSAGQIMISRMSVDDPSFLQTILLALLPIGCFIVAMSSILQSTFRWIEFSDSQSRELVTIGGLSVFAVLAPCWLLIWSSTSRLETFAYLTPLLSIMEIILMGMGLVLHYRKENDHSPHWSLAGSSIAIFSALMMLVNFVIAWPRVEIMIVLGIVNCISLTLLATKARFALCHIPALVSGAIAGLLGFHVFTNTIELLGTSQNTLIESLLLGRSAAVLITFAIFASIVGVLLKRAQKSEDERYYFYTAGCFSVLSSLIAIYAGFITKTDGMWATLSLLINAIICLIANWHIRKQLISAIASGLWFLTLQHAIGINPTIRSWLSQLELLPDVSFVWASLIHATGGICFLITLKYWSQSHYRIGAYWSIIPLKSNPFTPPIVNGSLLTSSVLIPYALFGKITPELHTAYLFWIMLIWISSALIKKSDIWFMLSQLAGTAGSLYAATAIGESYALWDNPGWTNPKFWLIHILAVAIWILFGSALHSKKYSQNQLGALSRTSRWNIQPALLAVSIVSTGFVLFLSIIPAIAADFDTTFKMDQVQHFTTVPLIMLFAYLSCLVGFNTIKSKKDDVSTHLAVLLAVVISGGMVSIPYFNLSLSTIGFMPPDSKEAFSVWSWGCMILLSVACLPYLNSRFQQITSQGMHFIVYLIPFLCAGYFIEQHRVADALRWGLGIYALALMILVLKSKSLIQYLRSKQIRLRYLPRLLEDKPTWRNLSILGAGLPLLVLTIYQIYGNWLNIDQPLEHLMLSDLIASLLTFCIPILILMVASVFYSIHFRSNSWMFIGSHFLASTVIAGTIITISEPLNLFQLDDLIRISIYTGLSFAFYGLFWLAIEKKVNPNYVEHQTLAPVSWPLIRVHLTMMLCLVAAPYLLPFTMNLSNPEREWLSHFPKMLPATLVTFAMAAGCITFFSRRYTSSFKTNGFSFLSLALIGLVTVASWQFTEWDAWKINLFMEIGLILIGVFHTLRFVLEWKQLHHEPLHQANSNRHYYWSQSIALILSAFAFRGGWSDPLRPLPALLITTSLTAMYLTLGICLRKERLAYTSLATALLGTTFLVTAQWTTPGIYVEAQDWMDLLKWLVTTAATLSGCWLIVDLYRQVRGNRITANEKPAIQQILARVLTCLVLFYTLLITVSRSSLISVNVPVIKDLAGWITLSAVSLLLLGMLWDQKSRYCLPALFTLGICGVVTYLSNETKLRLLVQHSGLAMACYTCLLGGFWSLRSAILSNATKVKLPNLELLQKQTLNWLPQAVSWLSVYVVLALLHSVLRFEDQTMRWWSVVGVAITSPALYAFSNYSELSQQFKKRALFAAGMGFIYFGWVLLPVQGNFYWLDHLIRLLEVLSVLSLVTTIILVKWPSLNEDWSEALRKNSRTYLIAAGISLLSILISETGFLIADIPLVVSKAQIAVVSVTLVALSAALILMAALPQYDPFQFSLKQRMFYVYASEIVLALLFLHIYLTMPELFRGYLLPYWPYIVIAIAFTGAGVGEFFQRIGLNVLSEPLQRTGAFLPLLPALSFWIHASSQQSPVVGDYSMILLLIGIVYVVMSLWRKSFVYTTLAALAGNGALWAFWVEQGQVFTQHPQLWLIPPALSVLIATHLNREKLSAKQIASIRYFSTITIYVSSTGDMFIAGVADNLWLPVILCCLSVAGMFAGMLLRVRAFLYVGASFLALSIVSMIWHASQSLGHIWPWWAFGIGLGICILILFGTFEKRRNEMLELVDKLKAWDR</sequence>
<feature type="transmembrane region" description="Helical" evidence="1">
    <location>
        <begin position="883"/>
        <end position="903"/>
    </location>
</feature>
<feature type="transmembrane region" description="Helical" evidence="1">
    <location>
        <begin position="1325"/>
        <end position="1344"/>
    </location>
</feature>
<feature type="transmembrane region" description="Helical" evidence="1">
    <location>
        <begin position="1751"/>
        <end position="1770"/>
    </location>
</feature>
<feature type="transmembrane region" description="Helical" evidence="1">
    <location>
        <begin position="1514"/>
        <end position="1535"/>
    </location>
</feature>
<feature type="transmembrane region" description="Helical" evidence="1">
    <location>
        <begin position="1301"/>
        <end position="1319"/>
    </location>
</feature>
<feature type="transmembrane region" description="Helical" evidence="1">
    <location>
        <begin position="1484"/>
        <end position="1502"/>
    </location>
</feature>
<feature type="transmembrane region" description="Helical" evidence="1">
    <location>
        <begin position="1460"/>
        <end position="1477"/>
    </location>
</feature>
<feature type="transmembrane region" description="Helical" evidence="1">
    <location>
        <begin position="1203"/>
        <end position="1221"/>
    </location>
</feature>
<feature type="transmembrane region" description="Helical" evidence="1">
    <location>
        <begin position="1389"/>
        <end position="1407"/>
    </location>
</feature>
<dbReference type="OrthoDB" id="221142at2"/>
<feature type="transmembrane region" description="Helical" evidence="1">
    <location>
        <begin position="187"/>
        <end position="208"/>
    </location>
</feature>
<feature type="transmembrane region" description="Helical" evidence="1">
    <location>
        <begin position="1616"/>
        <end position="1633"/>
    </location>
</feature>
<feature type="transmembrane region" description="Helical" evidence="1">
    <location>
        <begin position="1062"/>
        <end position="1084"/>
    </location>
</feature>
<feature type="transmembrane region" description="Helical" evidence="1">
    <location>
        <begin position="1645"/>
        <end position="1664"/>
    </location>
</feature>
<feature type="transmembrane region" description="Helical" evidence="1">
    <location>
        <begin position="850"/>
        <end position="871"/>
    </location>
</feature>
<feature type="transmembrane region" description="Helical" evidence="1">
    <location>
        <begin position="555"/>
        <end position="575"/>
    </location>
</feature>
<feature type="transmembrane region" description="Helical" evidence="1">
    <location>
        <begin position="1894"/>
        <end position="1911"/>
    </location>
</feature>
<feature type="transmembrane region" description="Helical" evidence="1">
    <location>
        <begin position="275"/>
        <end position="292"/>
    </location>
</feature>
<feature type="transmembrane region" description="Helical" evidence="1">
    <location>
        <begin position="247"/>
        <end position="263"/>
    </location>
</feature>
<feature type="transmembrane region" description="Helical" evidence="1">
    <location>
        <begin position="1813"/>
        <end position="1832"/>
    </location>
</feature>
<feature type="transmembrane region" description="Helical" evidence="1">
    <location>
        <begin position="214"/>
        <end position="235"/>
    </location>
</feature>
<feature type="transmembrane region" description="Helical" evidence="1">
    <location>
        <begin position="1123"/>
        <end position="1144"/>
    </location>
</feature>
<feature type="transmembrane region" description="Helical" evidence="1">
    <location>
        <begin position="304"/>
        <end position="323"/>
    </location>
</feature>
<reference evidence="2 3" key="1">
    <citation type="submission" date="2019-03" db="EMBL/GenBank/DDBJ databases">
        <title>Deep-cultivation of Planctomycetes and their phenomic and genomic characterization uncovers novel biology.</title>
        <authorList>
            <person name="Wiegand S."/>
            <person name="Jogler M."/>
            <person name="Boedeker C."/>
            <person name="Pinto D."/>
            <person name="Vollmers J."/>
            <person name="Rivas-Marin E."/>
            <person name="Kohn T."/>
            <person name="Peeters S.H."/>
            <person name="Heuer A."/>
            <person name="Rast P."/>
            <person name="Oberbeckmann S."/>
            <person name="Bunk B."/>
            <person name="Jeske O."/>
            <person name="Meyerdierks A."/>
            <person name="Storesund J.E."/>
            <person name="Kallscheuer N."/>
            <person name="Luecker S."/>
            <person name="Lage O.M."/>
            <person name="Pohl T."/>
            <person name="Merkel B.J."/>
            <person name="Hornburger P."/>
            <person name="Mueller R.-W."/>
            <person name="Bruemmer F."/>
            <person name="Labrenz M."/>
            <person name="Spormann A.M."/>
            <person name="Op den Camp H."/>
            <person name="Overmann J."/>
            <person name="Amann R."/>
            <person name="Jetten M.S.M."/>
            <person name="Mascher T."/>
            <person name="Medema M.H."/>
            <person name="Devos D.P."/>
            <person name="Kaster A.-K."/>
            <person name="Ovreas L."/>
            <person name="Rohde M."/>
            <person name="Galperin M.Y."/>
            <person name="Jogler C."/>
        </authorList>
    </citation>
    <scope>NUCLEOTIDE SEQUENCE [LARGE SCALE GENOMIC DNA]</scope>
    <source>
        <strain evidence="2 3">V202</strain>
    </source>
</reference>
<feature type="transmembrane region" description="Helical" evidence="1">
    <location>
        <begin position="1838"/>
        <end position="1857"/>
    </location>
</feature>
<feature type="transmembrane region" description="Helical" evidence="1">
    <location>
        <begin position="744"/>
        <end position="763"/>
    </location>
</feature>
<feature type="transmembrane region" description="Helical" evidence="1">
    <location>
        <begin position="775"/>
        <end position="794"/>
    </location>
</feature>
<organism evidence="2 3">
    <name type="scientific">Gimesia aquarii</name>
    <dbReference type="NCBI Taxonomy" id="2527964"/>
    <lineage>
        <taxon>Bacteria</taxon>
        <taxon>Pseudomonadati</taxon>
        <taxon>Planctomycetota</taxon>
        <taxon>Planctomycetia</taxon>
        <taxon>Planctomycetales</taxon>
        <taxon>Planctomycetaceae</taxon>
        <taxon>Gimesia</taxon>
    </lineage>
</organism>
<feature type="transmembrane region" description="Helical" evidence="1">
    <location>
        <begin position="1427"/>
        <end position="1448"/>
    </location>
</feature>
<feature type="transmembrane region" description="Helical" evidence="1">
    <location>
        <begin position="1233"/>
        <end position="1252"/>
    </location>
</feature>
<feature type="transmembrane region" description="Helical" evidence="1">
    <location>
        <begin position="369"/>
        <end position="388"/>
    </location>
</feature>
<feature type="transmembrane region" description="Helical" evidence="1">
    <location>
        <begin position="431"/>
        <end position="453"/>
    </location>
</feature>
<name>A0A517WYY3_9PLAN</name>
<feature type="transmembrane region" description="Helical" evidence="1">
    <location>
        <begin position="400"/>
        <end position="419"/>
    </location>
</feature>
<feature type="transmembrane region" description="Helical" evidence="1">
    <location>
        <begin position="606"/>
        <end position="623"/>
    </location>
</feature>
<feature type="transmembrane region" description="Helical" evidence="1">
    <location>
        <begin position="1999"/>
        <end position="2020"/>
    </location>
</feature>
<feature type="transmembrane region" description="Helical" evidence="1">
    <location>
        <begin position="643"/>
        <end position="665"/>
    </location>
</feature>
<feature type="transmembrane region" description="Helical" evidence="1">
    <location>
        <begin position="1782"/>
        <end position="1801"/>
    </location>
</feature>
<feature type="transmembrane region" description="Helical" evidence="1">
    <location>
        <begin position="1864"/>
        <end position="1882"/>
    </location>
</feature>
<feature type="transmembrane region" description="Helical" evidence="1">
    <location>
        <begin position="1555"/>
        <end position="1575"/>
    </location>
</feature>
<feature type="transmembrane region" description="Helical" evidence="1">
    <location>
        <begin position="459"/>
        <end position="475"/>
    </location>
</feature>